<dbReference type="RefSeq" id="WP_126048491.1">
    <property type="nucleotide sequence ID" value="NZ_QYTV02000002.1"/>
</dbReference>
<keyword evidence="4" id="KW-1185">Reference proteome</keyword>
<organism evidence="3 4">
    <name type="scientific">Siminovitchia acidinfaciens</name>
    <dbReference type="NCBI Taxonomy" id="2321395"/>
    <lineage>
        <taxon>Bacteria</taxon>
        <taxon>Bacillati</taxon>
        <taxon>Bacillota</taxon>
        <taxon>Bacilli</taxon>
        <taxon>Bacillales</taxon>
        <taxon>Bacillaceae</taxon>
        <taxon>Siminovitchia</taxon>
    </lineage>
</organism>
<dbReference type="Pfam" id="PF18862">
    <property type="entry name" value="ApeA_NTD1"/>
    <property type="match status" value="1"/>
</dbReference>
<comment type="caution">
    <text evidence="3">The sequence shown here is derived from an EMBL/GenBank/DDBJ whole genome shotgun (WGS) entry which is preliminary data.</text>
</comment>
<name>A0A429Y463_9BACI</name>
<gene>
    <name evidence="3" type="ORF">D4T97_005390</name>
</gene>
<accession>A0A429Y463</accession>
<evidence type="ECO:0000259" key="1">
    <source>
        <dbReference type="Pfam" id="PF18739"/>
    </source>
</evidence>
<dbReference type="OrthoDB" id="6198809at2"/>
<protein>
    <submittedName>
        <fullName evidence="3">Uncharacterized protein</fullName>
    </submittedName>
</protein>
<evidence type="ECO:0000313" key="4">
    <source>
        <dbReference type="Proteomes" id="UP000287156"/>
    </source>
</evidence>
<dbReference type="EMBL" id="QYTV02000002">
    <property type="protein sequence ID" value="RST76214.1"/>
    <property type="molecule type" value="Genomic_DNA"/>
</dbReference>
<dbReference type="InterPro" id="IPR041223">
    <property type="entry name" value="ApeA_NTD"/>
</dbReference>
<evidence type="ECO:0000313" key="3">
    <source>
        <dbReference type="EMBL" id="RST76214.1"/>
    </source>
</evidence>
<sequence length="474" mass="55426">MKVNLSATGFWKINNIGKKYTGDLYLNEDEGGIVLYIRIPNNGPIMSYLELPLEIPFITGSTINGAKITIVNCSRISTNSRVGSEEVFGYKAHFMFNGVNFKEIKDIKFSKMTISIPGIIQWGDVSNYVRPDLDKKKDSLIDLKIVKPIEIYSNETYSISYYLDYSDPFHLMKEEIILKQTPNLIIEAQSIQTIEWFIQIANQMKRLIEIAIGAPLSYSSMIVESSEIYYEFEDNEKHIRPLEVIHAYKHAVNSENSTKRLMKHDYLFSLSELRQANFSQWQEVATIMEPIIELYIDSLYNQNLSVSRHFLNMVQALETYHSRRIAYSLHDYKKRVEKLLEVRPEALREQDREFLLDGCRDFVILKSRLADLLLADHRFIFHTGDFKLVEFPKLIAKTRNYYTHYNQKQEDKALNGDDLITAFHILQNILEFYLLKELGFNEVFIHERTRERIKPIMTSNAIRKADKRKIINSP</sequence>
<reference evidence="3" key="1">
    <citation type="submission" date="2018-12" db="EMBL/GenBank/DDBJ databases">
        <authorList>
            <person name="Sun L."/>
            <person name="Chen Z."/>
        </authorList>
    </citation>
    <scope>NUCLEOTIDE SEQUENCE [LARGE SCALE GENOMIC DNA]</scope>
    <source>
        <strain evidence="3">3-2-2</strain>
    </source>
</reference>
<proteinExistence type="predicted"/>
<feature type="domain" description="ApeA N-terminal" evidence="2">
    <location>
        <begin position="7"/>
        <end position="281"/>
    </location>
</feature>
<dbReference type="InterPro" id="IPR041229">
    <property type="entry name" value="HEPN_Apea"/>
</dbReference>
<feature type="domain" description="Apea-like HEPN" evidence="1">
    <location>
        <begin position="311"/>
        <end position="442"/>
    </location>
</feature>
<dbReference type="AlphaFoldDB" id="A0A429Y463"/>
<dbReference type="Pfam" id="PF18739">
    <property type="entry name" value="HEPN_Apea"/>
    <property type="match status" value="1"/>
</dbReference>
<evidence type="ECO:0000259" key="2">
    <source>
        <dbReference type="Pfam" id="PF18862"/>
    </source>
</evidence>
<dbReference type="Proteomes" id="UP000287156">
    <property type="component" value="Unassembled WGS sequence"/>
</dbReference>